<accession>A0A026WDI5</accession>
<evidence type="ECO:0000256" key="4">
    <source>
        <dbReference type="ARBA" id="ARBA00005037"/>
    </source>
</evidence>
<keyword evidence="8" id="KW-0288">FMN</keyword>
<evidence type="ECO:0000313" key="12">
    <source>
        <dbReference type="EMBL" id="EZA54102.1"/>
    </source>
</evidence>
<evidence type="ECO:0000256" key="5">
    <source>
        <dbReference type="ARBA" id="ARBA00007301"/>
    </source>
</evidence>
<dbReference type="GO" id="GO:0008615">
    <property type="term" value="P:pyridoxine biosynthetic process"/>
    <property type="evidence" value="ECO:0007669"/>
    <property type="project" value="InterPro"/>
</dbReference>
<dbReference type="EMBL" id="QOIP01000001">
    <property type="protein sequence ID" value="RLU27642.1"/>
    <property type="molecule type" value="Genomic_DNA"/>
</dbReference>
<dbReference type="Gene3D" id="2.30.110.10">
    <property type="entry name" value="Electron Transport, Fmn-binding Protein, Chain A"/>
    <property type="match status" value="1"/>
</dbReference>
<dbReference type="InterPro" id="IPR012349">
    <property type="entry name" value="Split_barrel_FMN-bd"/>
</dbReference>
<dbReference type="GO" id="GO:0010181">
    <property type="term" value="F:FMN binding"/>
    <property type="evidence" value="ECO:0007669"/>
    <property type="project" value="InterPro"/>
</dbReference>
<name>A0A026WDI5_OOCBI</name>
<dbReference type="Pfam" id="PF10590">
    <property type="entry name" value="PNP_phzG_C"/>
    <property type="match status" value="1"/>
</dbReference>
<evidence type="ECO:0000313" key="14">
    <source>
        <dbReference type="Proteomes" id="UP000053097"/>
    </source>
</evidence>
<evidence type="ECO:0000313" key="13">
    <source>
        <dbReference type="EMBL" id="RLU27642.1"/>
    </source>
</evidence>
<comment type="function">
    <text evidence="2">Catalyzes the oxidation of either pyridoxine 5'-phosphate (PNP) or pyridoxamine 5'-phosphate (PMP) into pyridoxal 5'-phosphate (PLP).</text>
</comment>
<dbReference type="PIRSF" id="PIRSF000190">
    <property type="entry name" value="Pyd_amn-ph_oxd"/>
    <property type="match status" value="1"/>
</dbReference>
<keyword evidence="7" id="KW-0285">Flavoprotein</keyword>
<dbReference type="Proteomes" id="UP000279307">
    <property type="component" value="Chromosome 1"/>
</dbReference>
<comment type="pathway">
    <text evidence="4">Cofactor metabolism; pyridoxal 5'-phosphate salvage; pyridoxal 5'-phosphate from pyridoxine 5'-phosphate: step 1/1.</text>
</comment>
<evidence type="ECO:0000313" key="15">
    <source>
        <dbReference type="Proteomes" id="UP000279307"/>
    </source>
</evidence>
<proteinExistence type="inferred from homology"/>
<evidence type="ECO:0000256" key="8">
    <source>
        <dbReference type="ARBA" id="ARBA00022643"/>
    </source>
</evidence>
<feature type="domain" description="Pyridoxine 5'-phosphate oxidase dimerisation C-terminal" evidence="11">
    <location>
        <begin position="177"/>
        <end position="214"/>
    </location>
</feature>
<comment type="similarity">
    <text evidence="5">Belongs to the pyridoxamine 5'-phosphate oxidase family.</text>
</comment>
<dbReference type="EC" id="1.4.3.5" evidence="6"/>
<dbReference type="UniPathway" id="UPA01068">
    <property type="reaction ID" value="UER00304"/>
</dbReference>
<dbReference type="SUPFAM" id="SSF50475">
    <property type="entry name" value="FMN-binding split barrel"/>
    <property type="match status" value="1"/>
</dbReference>
<dbReference type="OrthoDB" id="303614at2759"/>
<organism evidence="12 14">
    <name type="scientific">Ooceraea biroi</name>
    <name type="common">Clonal raider ant</name>
    <name type="synonym">Cerapachys biroi</name>
    <dbReference type="NCBI Taxonomy" id="2015173"/>
    <lineage>
        <taxon>Eukaryota</taxon>
        <taxon>Metazoa</taxon>
        <taxon>Ecdysozoa</taxon>
        <taxon>Arthropoda</taxon>
        <taxon>Hexapoda</taxon>
        <taxon>Insecta</taxon>
        <taxon>Pterygota</taxon>
        <taxon>Neoptera</taxon>
        <taxon>Endopterygota</taxon>
        <taxon>Hymenoptera</taxon>
        <taxon>Apocrita</taxon>
        <taxon>Aculeata</taxon>
        <taxon>Formicoidea</taxon>
        <taxon>Formicidae</taxon>
        <taxon>Dorylinae</taxon>
        <taxon>Ooceraea</taxon>
    </lineage>
</organism>
<evidence type="ECO:0000256" key="7">
    <source>
        <dbReference type="ARBA" id="ARBA00022630"/>
    </source>
</evidence>
<evidence type="ECO:0000259" key="10">
    <source>
        <dbReference type="Pfam" id="PF01243"/>
    </source>
</evidence>
<reference evidence="13" key="3">
    <citation type="submission" date="2018-07" db="EMBL/GenBank/DDBJ databases">
        <authorList>
            <person name="Mckenzie S.K."/>
            <person name="Kronauer D.J.C."/>
        </authorList>
    </citation>
    <scope>NUCLEOTIDE SEQUENCE</scope>
    <source>
        <strain evidence="13">Clonal line C1</strain>
    </source>
</reference>
<dbReference type="GO" id="GO:0004733">
    <property type="term" value="F:pyridoxamine phosphate oxidase activity"/>
    <property type="evidence" value="ECO:0007669"/>
    <property type="project" value="UniProtKB-EC"/>
</dbReference>
<evidence type="ECO:0000256" key="3">
    <source>
        <dbReference type="ARBA" id="ARBA00004738"/>
    </source>
</evidence>
<evidence type="ECO:0000256" key="1">
    <source>
        <dbReference type="ARBA" id="ARBA00001917"/>
    </source>
</evidence>
<evidence type="ECO:0000256" key="9">
    <source>
        <dbReference type="ARBA" id="ARBA00023002"/>
    </source>
</evidence>
<sequence length="216" mass="25254">MASRFSVGFARIEPSKRPIELFIAWRDEATKFRAGVVDACCLATVCSADTGNKVSSRNVMLREFNENGFVVITDARGKKVQDLESNPNAAMCFLWAYEDDRKRYVTRQVRIEGLMKKMEKPAYQQLYDREPLYCKIRAHLCHQDQPADLDDLNKKYNELMSQVQSGMDLPMPDHVVGYQLIPEMMEFYYAWDQLIADRVRYTRESHEEWKCERITA</sequence>
<evidence type="ECO:0000259" key="11">
    <source>
        <dbReference type="Pfam" id="PF10590"/>
    </source>
</evidence>
<dbReference type="InterPro" id="IPR000659">
    <property type="entry name" value="Pyridox_Oxase"/>
</dbReference>
<dbReference type="InterPro" id="IPR011576">
    <property type="entry name" value="Pyridox_Oxase_N"/>
</dbReference>
<comment type="pathway">
    <text evidence="3">Cofactor metabolism; pyridoxal 5'-phosphate salvage; pyridoxal 5'-phosphate from pyridoxamine 5'-phosphate: step 1/1.</text>
</comment>
<evidence type="ECO:0000256" key="6">
    <source>
        <dbReference type="ARBA" id="ARBA00012801"/>
    </source>
</evidence>
<dbReference type="AlphaFoldDB" id="A0A026WDI5"/>
<reference evidence="13 15" key="2">
    <citation type="journal article" date="2018" name="Genome Res.">
        <title>The genomic architecture and molecular evolution of ant odorant receptors.</title>
        <authorList>
            <person name="McKenzie S.K."/>
            <person name="Kronauer D.J.C."/>
        </authorList>
    </citation>
    <scope>NUCLEOTIDE SEQUENCE [LARGE SCALE GENOMIC DNA]</scope>
    <source>
        <strain evidence="13">Clonal line C1</strain>
    </source>
</reference>
<comment type="cofactor">
    <cofactor evidence="1">
        <name>FMN</name>
        <dbReference type="ChEBI" id="CHEBI:58210"/>
    </cofactor>
</comment>
<protein>
    <recommendedName>
        <fullName evidence="6">pyridoxal 5'-phosphate synthase</fullName>
        <ecNumber evidence="6">1.4.3.5</ecNumber>
    </recommendedName>
</protein>
<reference evidence="12 14" key="1">
    <citation type="journal article" date="2014" name="Curr. Biol.">
        <title>The genome of the clonal raider ant Cerapachys biroi.</title>
        <authorList>
            <person name="Oxley P.R."/>
            <person name="Ji L."/>
            <person name="Fetter-Pruneda I."/>
            <person name="McKenzie S.K."/>
            <person name="Li C."/>
            <person name="Hu H."/>
            <person name="Zhang G."/>
            <person name="Kronauer D.J."/>
        </authorList>
    </citation>
    <scope>NUCLEOTIDE SEQUENCE [LARGE SCALE GENOMIC DNA]</scope>
</reference>
<feature type="domain" description="Pyridoxamine 5'-phosphate oxidase N-terminal" evidence="10">
    <location>
        <begin position="39"/>
        <end position="140"/>
    </location>
</feature>
<dbReference type="OMA" id="ITHRYTR"/>
<dbReference type="EMBL" id="KK107260">
    <property type="protein sequence ID" value="EZA54102.1"/>
    <property type="molecule type" value="Genomic_DNA"/>
</dbReference>
<gene>
    <name evidence="13" type="ORF">DMN91_001446</name>
    <name evidence="12" type="ORF">X777_05951</name>
</gene>
<dbReference type="Pfam" id="PF01243">
    <property type="entry name" value="PNPOx_N"/>
    <property type="match status" value="1"/>
</dbReference>
<dbReference type="STRING" id="2015173.A0A026WDI5"/>
<dbReference type="InterPro" id="IPR019576">
    <property type="entry name" value="Pyridoxamine_oxidase_dimer_C"/>
</dbReference>
<dbReference type="PANTHER" id="PTHR10851:SF4">
    <property type="entry name" value="PYRIDOXAL 5'-PHOSPHATE SYNTHASE"/>
    <property type="match status" value="1"/>
</dbReference>
<keyword evidence="9" id="KW-0560">Oxidoreductase</keyword>
<evidence type="ECO:0000256" key="2">
    <source>
        <dbReference type="ARBA" id="ARBA00003691"/>
    </source>
</evidence>
<dbReference type="Proteomes" id="UP000053097">
    <property type="component" value="Unassembled WGS sequence"/>
</dbReference>
<keyword evidence="14" id="KW-1185">Reference proteome</keyword>
<dbReference type="PANTHER" id="PTHR10851">
    <property type="entry name" value="PYRIDOXINE-5-PHOSPHATE OXIDASE"/>
    <property type="match status" value="1"/>
</dbReference>